<gene>
    <name evidence="2" type="ORF">MUN78_14705</name>
</gene>
<evidence type="ECO:0000259" key="1">
    <source>
        <dbReference type="PROSITE" id="PS50995"/>
    </source>
</evidence>
<dbReference type="Proteomes" id="UP000831786">
    <property type="component" value="Chromosome"/>
</dbReference>
<dbReference type="SUPFAM" id="SSF46785">
    <property type="entry name" value="Winged helix' DNA-binding domain"/>
    <property type="match status" value="1"/>
</dbReference>
<feature type="domain" description="HTH marR-type" evidence="1">
    <location>
        <begin position="11"/>
        <end position="147"/>
    </location>
</feature>
<reference evidence="2 3" key="1">
    <citation type="submission" date="2022-04" db="EMBL/GenBank/DDBJ databases">
        <title>Leucobacter sp. isolated from rhizosphere of garlic.</title>
        <authorList>
            <person name="Won M."/>
            <person name="Lee C.-M."/>
            <person name="Woen H.-Y."/>
            <person name="Kwon S.-W."/>
        </authorList>
    </citation>
    <scope>NUCLEOTIDE SEQUENCE [LARGE SCALE GENOMIC DNA]</scope>
    <source>
        <strain evidence="2 3">H21R-40</strain>
    </source>
</reference>
<protein>
    <submittedName>
        <fullName evidence="2">MarR family transcriptional regulator</fullName>
    </submittedName>
</protein>
<dbReference type="PROSITE" id="PS50995">
    <property type="entry name" value="HTH_MARR_2"/>
    <property type="match status" value="1"/>
</dbReference>
<dbReference type="InterPro" id="IPR036390">
    <property type="entry name" value="WH_DNA-bd_sf"/>
</dbReference>
<dbReference type="PANTHER" id="PTHR33164">
    <property type="entry name" value="TRANSCRIPTIONAL REGULATOR, MARR FAMILY"/>
    <property type="match status" value="1"/>
</dbReference>
<accession>A0ABY4FKV3</accession>
<dbReference type="Gene3D" id="1.10.10.10">
    <property type="entry name" value="Winged helix-like DNA-binding domain superfamily/Winged helix DNA-binding domain"/>
    <property type="match status" value="1"/>
</dbReference>
<dbReference type="RefSeq" id="WP_244727437.1">
    <property type="nucleotide sequence ID" value="NZ_CP095045.1"/>
</dbReference>
<name>A0ABY4FKV3_9MICO</name>
<dbReference type="PANTHER" id="PTHR33164:SF43">
    <property type="entry name" value="HTH-TYPE TRANSCRIPTIONAL REPRESSOR YETL"/>
    <property type="match status" value="1"/>
</dbReference>
<keyword evidence="3" id="KW-1185">Reference proteome</keyword>
<dbReference type="EMBL" id="CP095045">
    <property type="protein sequence ID" value="UOQ56899.1"/>
    <property type="molecule type" value="Genomic_DNA"/>
</dbReference>
<evidence type="ECO:0000313" key="3">
    <source>
        <dbReference type="Proteomes" id="UP000831786"/>
    </source>
</evidence>
<dbReference type="Pfam" id="PF12802">
    <property type="entry name" value="MarR_2"/>
    <property type="match status" value="1"/>
</dbReference>
<sequence length="159" mass="17564">MNSEATKAELLGELGERVVEIFRALQPEVLVDRPGLIAVTRSESEILRFLVTDPGTTVTHMARVFGQHKSNTSTRVAALVEKGLVRKSTGEGDGREVRIHLTELAEQNFASYREIWAERLAEAAAGREDELVAAVDLLRALAENLARERNAEYLIPDPS</sequence>
<proteinExistence type="predicted"/>
<organism evidence="2 3">
    <name type="scientific">Leucobacter allii</name>
    <dbReference type="NCBI Taxonomy" id="2932247"/>
    <lineage>
        <taxon>Bacteria</taxon>
        <taxon>Bacillati</taxon>
        <taxon>Actinomycetota</taxon>
        <taxon>Actinomycetes</taxon>
        <taxon>Micrococcales</taxon>
        <taxon>Microbacteriaceae</taxon>
        <taxon>Leucobacter</taxon>
    </lineage>
</organism>
<dbReference type="InterPro" id="IPR039422">
    <property type="entry name" value="MarR/SlyA-like"/>
</dbReference>
<dbReference type="SMART" id="SM00347">
    <property type="entry name" value="HTH_MARR"/>
    <property type="match status" value="1"/>
</dbReference>
<evidence type="ECO:0000313" key="2">
    <source>
        <dbReference type="EMBL" id="UOQ56899.1"/>
    </source>
</evidence>
<dbReference type="InterPro" id="IPR036388">
    <property type="entry name" value="WH-like_DNA-bd_sf"/>
</dbReference>
<dbReference type="InterPro" id="IPR000835">
    <property type="entry name" value="HTH_MarR-typ"/>
</dbReference>